<comment type="caution">
    <text evidence="6">Lacks conserved residue(s) required for the propagation of feature annotation.</text>
</comment>
<dbReference type="UniPathway" id="UPA00074">
    <property type="reaction ID" value="UER00126"/>
</dbReference>
<dbReference type="InterPro" id="IPR036477">
    <property type="entry name" value="Formyl_transf_N_sf"/>
</dbReference>
<feature type="binding site" evidence="6">
    <location>
        <position position="110"/>
    </location>
    <ligand>
        <name>(6R)-10-formyltetrahydrofolate</name>
        <dbReference type="ChEBI" id="CHEBI:195366"/>
    </ligand>
</feature>
<evidence type="ECO:0000256" key="4">
    <source>
        <dbReference type="ARBA" id="ARBA00038440"/>
    </source>
</evidence>
<dbReference type="InterPro" id="IPR004607">
    <property type="entry name" value="GART"/>
</dbReference>
<dbReference type="PANTHER" id="PTHR43369">
    <property type="entry name" value="PHOSPHORIBOSYLGLYCINAMIDE FORMYLTRANSFERASE"/>
    <property type="match status" value="1"/>
</dbReference>
<dbReference type="Proteomes" id="UP000582837">
    <property type="component" value="Unassembled WGS sequence"/>
</dbReference>
<evidence type="ECO:0000256" key="5">
    <source>
        <dbReference type="ARBA" id="ARBA00047664"/>
    </source>
</evidence>
<evidence type="ECO:0000256" key="1">
    <source>
        <dbReference type="ARBA" id="ARBA00005054"/>
    </source>
</evidence>
<comment type="catalytic activity">
    <reaction evidence="5 6">
        <text>N(1)-(5-phospho-beta-D-ribosyl)glycinamide + (6R)-10-formyltetrahydrofolate = N(2)-formyl-N(1)-(5-phospho-beta-D-ribosyl)glycinamide + (6S)-5,6,7,8-tetrahydrofolate + H(+)</text>
        <dbReference type="Rhea" id="RHEA:15053"/>
        <dbReference type="ChEBI" id="CHEBI:15378"/>
        <dbReference type="ChEBI" id="CHEBI:57453"/>
        <dbReference type="ChEBI" id="CHEBI:143788"/>
        <dbReference type="ChEBI" id="CHEBI:147286"/>
        <dbReference type="ChEBI" id="CHEBI:195366"/>
        <dbReference type="EC" id="2.1.2.2"/>
    </reaction>
</comment>
<evidence type="ECO:0000256" key="6">
    <source>
        <dbReference type="HAMAP-Rule" id="MF_01930"/>
    </source>
</evidence>
<name>A0A841H645_9BACT</name>
<dbReference type="EMBL" id="JACHIA010000028">
    <property type="protein sequence ID" value="MBB6073735.1"/>
    <property type="molecule type" value="Genomic_DNA"/>
</dbReference>
<evidence type="ECO:0000256" key="2">
    <source>
        <dbReference type="ARBA" id="ARBA00022679"/>
    </source>
</evidence>
<feature type="site" description="Raises pKa of active site His" evidence="6">
    <location>
        <position position="153"/>
    </location>
</feature>
<dbReference type="HAMAP" id="MF_01930">
    <property type="entry name" value="PurN"/>
    <property type="match status" value="1"/>
</dbReference>
<reference evidence="8 9" key="1">
    <citation type="submission" date="2020-08" db="EMBL/GenBank/DDBJ databases">
        <title>Genomic Encyclopedia of Type Strains, Phase IV (KMG-IV): sequencing the most valuable type-strain genomes for metagenomic binning, comparative biology and taxonomic classification.</title>
        <authorList>
            <person name="Goeker M."/>
        </authorList>
    </citation>
    <scope>NUCLEOTIDE SEQUENCE [LARGE SCALE GENOMIC DNA]</scope>
    <source>
        <strain evidence="8 9">DSM 29007</strain>
    </source>
</reference>
<proteinExistence type="inferred from homology"/>
<feature type="active site" description="Proton donor" evidence="6">
    <location>
        <position position="112"/>
    </location>
</feature>
<dbReference type="EC" id="2.1.2.2" evidence="6"/>
<comment type="function">
    <text evidence="6">Catalyzes the transfer of a formyl group from 10-formyltetrahydrofolate to 5-phospho-ribosyl-glycinamide (GAR), producing 5-phospho-ribosyl-N-formylglycinamide (FGAR) and tetrahydrofolate.</text>
</comment>
<evidence type="ECO:0000256" key="3">
    <source>
        <dbReference type="ARBA" id="ARBA00022755"/>
    </source>
</evidence>
<protein>
    <recommendedName>
        <fullName evidence="6">Phosphoribosylglycinamide formyltransferase</fullName>
        <ecNumber evidence="6">2.1.2.2</ecNumber>
    </recommendedName>
    <alternativeName>
        <fullName evidence="6">5'-phosphoribosylglycinamide transformylase</fullName>
    </alternativeName>
    <alternativeName>
        <fullName evidence="6">GAR transformylase</fullName>
        <shortName evidence="6">GART</shortName>
    </alternativeName>
</protein>
<keyword evidence="9" id="KW-1185">Reference proteome</keyword>
<dbReference type="SUPFAM" id="SSF53328">
    <property type="entry name" value="Formyltransferase"/>
    <property type="match status" value="1"/>
</dbReference>
<dbReference type="GO" id="GO:0004644">
    <property type="term" value="F:phosphoribosylglycinamide formyltransferase activity"/>
    <property type="evidence" value="ECO:0007669"/>
    <property type="project" value="UniProtKB-UniRule"/>
</dbReference>
<dbReference type="PROSITE" id="PS00373">
    <property type="entry name" value="GART"/>
    <property type="match status" value="1"/>
</dbReference>
<feature type="domain" description="Formyl transferase N-terminal" evidence="7">
    <location>
        <begin position="6"/>
        <end position="190"/>
    </location>
</feature>
<sequence>MSVPARIAVLASGGGSNLQALIDRFHPDPHASARVALVIASRDGIGAIGRAERAGIDAVVLDARAVTADEFRDSFLAALDTHRIDLVVLAGWLQLVPAEVVARYHGRMINIHPALLPAFGGHGMYGMRVHRAVIQSGARVSGATVHLVNERYDEGAILAQWPVPVLPDDTPEALAARVLAVEHRLLPLAVEAIALHARPLPSGSGPLAFGLMDGAPDDDSMRRAIRLPDA</sequence>
<dbReference type="Pfam" id="PF00551">
    <property type="entry name" value="Formyl_trans_N"/>
    <property type="match status" value="1"/>
</dbReference>
<keyword evidence="2 6" id="KW-0808">Transferase</keyword>
<dbReference type="InterPro" id="IPR001555">
    <property type="entry name" value="GART_AS"/>
</dbReference>
<dbReference type="PANTHER" id="PTHR43369:SF2">
    <property type="entry name" value="PHOSPHORIBOSYLGLYCINAMIDE FORMYLTRANSFERASE"/>
    <property type="match status" value="1"/>
</dbReference>
<dbReference type="RefSeq" id="WP_170035575.1">
    <property type="nucleotide sequence ID" value="NZ_JABDTL010000001.1"/>
</dbReference>
<dbReference type="GO" id="GO:0006189">
    <property type="term" value="P:'de novo' IMP biosynthetic process"/>
    <property type="evidence" value="ECO:0007669"/>
    <property type="project" value="UniProtKB-UniRule"/>
</dbReference>
<keyword evidence="3 6" id="KW-0658">Purine biosynthesis</keyword>
<comment type="similarity">
    <text evidence="4 6">Belongs to the GART family.</text>
</comment>
<dbReference type="AlphaFoldDB" id="A0A841H645"/>
<dbReference type="CDD" id="cd08645">
    <property type="entry name" value="FMT_core_GART"/>
    <property type="match status" value="1"/>
</dbReference>
<evidence type="ECO:0000313" key="8">
    <source>
        <dbReference type="EMBL" id="MBB6073735.1"/>
    </source>
</evidence>
<comment type="caution">
    <text evidence="8">The sequence shown here is derived from an EMBL/GenBank/DDBJ whole genome shotgun (WGS) entry which is preliminary data.</text>
</comment>
<dbReference type="GO" id="GO:0005737">
    <property type="term" value="C:cytoplasm"/>
    <property type="evidence" value="ECO:0007669"/>
    <property type="project" value="TreeGrafter"/>
</dbReference>
<feature type="binding site" evidence="6">
    <location>
        <position position="72"/>
    </location>
    <ligand>
        <name>(6R)-10-formyltetrahydrofolate</name>
        <dbReference type="ChEBI" id="CHEBI:195366"/>
    </ligand>
</feature>
<dbReference type="Gene3D" id="3.40.50.170">
    <property type="entry name" value="Formyl transferase, N-terminal domain"/>
    <property type="match status" value="1"/>
</dbReference>
<accession>A0A841H645</accession>
<dbReference type="NCBIfam" id="TIGR00639">
    <property type="entry name" value="PurN"/>
    <property type="match status" value="1"/>
</dbReference>
<dbReference type="InterPro" id="IPR002376">
    <property type="entry name" value="Formyl_transf_N"/>
</dbReference>
<evidence type="ECO:0000313" key="9">
    <source>
        <dbReference type="Proteomes" id="UP000582837"/>
    </source>
</evidence>
<feature type="binding site" evidence="6">
    <location>
        <begin position="15"/>
        <end position="17"/>
    </location>
    <ligand>
        <name>N(1)-(5-phospho-beta-D-ribosyl)glycinamide</name>
        <dbReference type="ChEBI" id="CHEBI:143788"/>
    </ligand>
</feature>
<organism evidence="8 9">
    <name type="scientific">Longimicrobium terrae</name>
    <dbReference type="NCBI Taxonomy" id="1639882"/>
    <lineage>
        <taxon>Bacteria</taxon>
        <taxon>Pseudomonadati</taxon>
        <taxon>Gemmatimonadota</taxon>
        <taxon>Longimicrobiia</taxon>
        <taxon>Longimicrobiales</taxon>
        <taxon>Longimicrobiaceae</taxon>
        <taxon>Longimicrobium</taxon>
    </lineage>
</organism>
<comment type="pathway">
    <text evidence="1 6">Purine metabolism; IMP biosynthesis via de novo pathway; N(2)-formyl-N(1)-(5-phospho-D-ribosyl)glycinamide from N(1)-(5-phospho-D-ribosyl)glycinamide (10-formyl THF route): step 1/1.</text>
</comment>
<evidence type="ECO:0000259" key="7">
    <source>
        <dbReference type="Pfam" id="PF00551"/>
    </source>
</evidence>
<gene>
    <name evidence="6" type="primary">purN</name>
    <name evidence="8" type="ORF">HNQ61_005406</name>
</gene>